<gene>
    <name evidence="1" type="ORF">A7U43_14045</name>
</gene>
<dbReference type="AlphaFoldDB" id="A0A172UN42"/>
<proteinExistence type="predicted"/>
<protein>
    <submittedName>
        <fullName evidence="1">Uncharacterized protein</fullName>
    </submittedName>
</protein>
<accession>A0A172UN42</accession>
<reference evidence="1 2" key="1">
    <citation type="submission" date="2016-05" db="EMBL/GenBank/DDBJ databases">
        <title>Complete genome sequence of a phthalic acid esters degrading Mycobacterium sp. YC-RL4.</title>
        <authorList>
            <person name="Ren L."/>
            <person name="Fan S."/>
            <person name="Ruth N."/>
            <person name="Jia Y."/>
            <person name="Wang J."/>
            <person name="Qiao C."/>
        </authorList>
    </citation>
    <scope>NUCLEOTIDE SEQUENCE [LARGE SCALE GENOMIC DNA]</scope>
    <source>
        <strain evidence="1 2">YC-RL4</strain>
    </source>
</reference>
<keyword evidence="2" id="KW-1185">Reference proteome</keyword>
<organism evidence="1 2">
    <name type="scientific">Mycobacterium adipatum</name>
    <dbReference type="NCBI Taxonomy" id="1682113"/>
    <lineage>
        <taxon>Bacteria</taxon>
        <taxon>Bacillati</taxon>
        <taxon>Actinomycetota</taxon>
        <taxon>Actinomycetes</taxon>
        <taxon>Mycobacteriales</taxon>
        <taxon>Mycobacteriaceae</taxon>
        <taxon>Mycobacterium</taxon>
    </lineage>
</organism>
<evidence type="ECO:0000313" key="1">
    <source>
        <dbReference type="EMBL" id="ANE80280.1"/>
    </source>
</evidence>
<name>A0A172UN42_9MYCO</name>
<evidence type="ECO:0000313" key="2">
    <source>
        <dbReference type="Proteomes" id="UP000077143"/>
    </source>
</evidence>
<dbReference type="EMBL" id="CP015596">
    <property type="protein sequence ID" value="ANE80280.1"/>
    <property type="molecule type" value="Genomic_DNA"/>
</dbReference>
<dbReference type="Proteomes" id="UP000077143">
    <property type="component" value="Chromosome"/>
</dbReference>
<sequence length="108" mass="11727">MTWKYLQSGYGDFLAQSCSGPELGEADYSICITKQKNGIETFAIDAEQLPISPARAELLSSVNTFTESYESYIGNGCKSSDFDCLVDYAGMGQGFAELGRIVNREAAN</sequence>
<dbReference type="KEGG" id="madi:A7U43_14045"/>